<dbReference type="PROSITE" id="PS51257">
    <property type="entry name" value="PROKAR_LIPOPROTEIN"/>
    <property type="match status" value="1"/>
</dbReference>
<gene>
    <name evidence="1" type="ORF">GCM10007028_23610</name>
</gene>
<organism evidence="1 2">
    <name type="scientific">Algibacter mikhailovii</name>
    <dbReference type="NCBI Taxonomy" id="425498"/>
    <lineage>
        <taxon>Bacteria</taxon>
        <taxon>Pseudomonadati</taxon>
        <taxon>Bacteroidota</taxon>
        <taxon>Flavobacteriia</taxon>
        <taxon>Flavobacteriales</taxon>
        <taxon>Flavobacteriaceae</taxon>
        <taxon>Algibacter</taxon>
    </lineage>
</organism>
<name>A0A918R617_9FLAO</name>
<proteinExistence type="predicted"/>
<evidence type="ECO:0000313" key="2">
    <source>
        <dbReference type="Proteomes" id="UP000636004"/>
    </source>
</evidence>
<reference evidence="1" key="1">
    <citation type="journal article" date="2014" name="Int. J. Syst. Evol. Microbiol.">
        <title>Complete genome sequence of Corynebacterium casei LMG S-19264T (=DSM 44701T), isolated from a smear-ripened cheese.</title>
        <authorList>
            <consortium name="US DOE Joint Genome Institute (JGI-PGF)"/>
            <person name="Walter F."/>
            <person name="Albersmeier A."/>
            <person name="Kalinowski J."/>
            <person name="Ruckert C."/>
        </authorList>
    </citation>
    <scope>NUCLEOTIDE SEQUENCE</scope>
    <source>
        <strain evidence="1">KCTC 12710</strain>
    </source>
</reference>
<dbReference type="AlphaFoldDB" id="A0A918R617"/>
<dbReference type="EMBL" id="BMWZ01000005">
    <property type="protein sequence ID" value="GGZ84854.1"/>
    <property type="molecule type" value="Genomic_DNA"/>
</dbReference>
<comment type="caution">
    <text evidence="1">The sequence shown here is derived from an EMBL/GenBank/DDBJ whole genome shotgun (WGS) entry which is preliminary data.</text>
</comment>
<protein>
    <recommendedName>
        <fullName evidence="3">NlpE C-terminal OB domain-containing protein</fullName>
    </recommendedName>
</protein>
<accession>A0A918R617</accession>
<sequence length="136" mass="15314">MKRVLSIALLLIVVFACKNESKSKDAKIIEAVIAKEQSENLTVLKGSFVYYDGAAVLQTSNEIYGVLVTEKMEELNKQAEMFKTEPTDMVQVEVKGTITNQKDDKILWKNKVNIVEIINVRAIPKEENNVVKLGKE</sequence>
<reference evidence="1" key="2">
    <citation type="submission" date="2020-09" db="EMBL/GenBank/DDBJ databases">
        <authorList>
            <person name="Sun Q."/>
            <person name="Kim S."/>
        </authorList>
    </citation>
    <scope>NUCLEOTIDE SEQUENCE</scope>
    <source>
        <strain evidence="1">KCTC 12710</strain>
    </source>
</reference>
<evidence type="ECO:0000313" key="1">
    <source>
        <dbReference type="EMBL" id="GGZ84854.1"/>
    </source>
</evidence>
<keyword evidence="2" id="KW-1185">Reference proteome</keyword>
<dbReference type="RefSeq" id="WP_189361017.1">
    <property type="nucleotide sequence ID" value="NZ_BMWZ01000005.1"/>
</dbReference>
<evidence type="ECO:0008006" key="3">
    <source>
        <dbReference type="Google" id="ProtNLM"/>
    </source>
</evidence>
<dbReference type="Proteomes" id="UP000636004">
    <property type="component" value="Unassembled WGS sequence"/>
</dbReference>